<dbReference type="RefSeq" id="WP_056229095.1">
    <property type="nucleotide sequence ID" value="NZ_FNJN01000007.1"/>
</dbReference>
<dbReference type="Proteomes" id="UP000186456">
    <property type="component" value="Unassembled WGS sequence"/>
</dbReference>
<protein>
    <submittedName>
        <fullName evidence="1">Fe-S cluster assembly iron-binding protein IscA</fullName>
    </submittedName>
</protein>
<sequence>MLTLTEEATTAVKTITAQFPDAAQGGVRIEGAGSPESQFALSVVDGPQPDDAVVENAGARVFLDSDAAAVLDDRVLDAQIDPEQGSVQFAVTSAA</sequence>
<evidence type="ECO:0000313" key="2">
    <source>
        <dbReference type="Proteomes" id="UP000186456"/>
    </source>
</evidence>
<evidence type="ECO:0000313" key="1">
    <source>
        <dbReference type="EMBL" id="SDP31593.1"/>
    </source>
</evidence>
<proteinExistence type="predicted"/>
<accession>A0A1H0RQ56</accession>
<dbReference type="InterPro" id="IPR035903">
    <property type="entry name" value="HesB-like_dom_sf"/>
</dbReference>
<dbReference type="EMBL" id="FNJN01000007">
    <property type="protein sequence ID" value="SDP31593.1"/>
    <property type="molecule type" value="Genomic_DNA"/>
</dbReference>
<gene>
    <name evidence="1" type="ORF">SAMN04487788_2987</name>
</gene>
<organism evidence="1 2">
    <name type="scientific">Microbacterium testaceum (strain StLB037)</name>
    <dbReference type="NCBI Taxonomy" id="979556"/>
    <lineage>
        <taxon>Bacteria</taxon>
        <taxon>Bacillati</taxon>
        <taxon>Actinomycetota</taxon>
        <taxon>Actinomycetes</taxon>
        <taxon>Micrococcales</taxon>
        <taxon>Microbacteriaceae</taxon>
        <taxon>Microbacterium</taxon>
    </lineage>
</organism>
<dbReference type="Gene3D" id="2.60.300.12">
    <property type="entry name" value="HesB-like domain"/>
    <property type="match status" value="1"/>
</dbReference>
<reference evidence="1 2" key="1">
    <citation type="submission" date="2016-10" db="EMBL/GenBank/DDBJ databases">
        <authorList>
            <person name="de Groot N.N."/>
        </authorList>
    </citation>
    <scope>NUCLEOTIDE SEQUENCE [LARGE SCALE GENOMIC DNA]</scope>
    <source>
        <strain evidence="1 2">StLB037</strain>
    </source>
</reference>
<dbReference type="AlphaFoldDB" id="A0A1H0RQ56"/>
<dbReference type="SUPFAM" id="SSF89360">
    <property type="entry name" value="HesB-like domain"/>
    <property type="match status" value="1"/>
</dbReference>
<name>A0A1H0RQ56_MICTS</name>